<evidence type="ECO:0000256" key="8">
    <source>
        <dbReference type="PIRSR" id="PIRSR019663-1"/>
    </source>
</evidence>
<feature type="active site" description="Nucleophile" evidence="8">
    <location>
        <position position="191"/>
    </location>
</feature>
<dbReference type="InterPro" id="IPR001096">
    <property type="entry name" value="Peptidase_C13"/>
</dbReference>
<feature type="chain" id="PRO_5042985814" description="legumain" evidence="9">
    <location>
        <begin position="19"/>
        <end position="443"/>
    </location>
</feature>
<accession>A0AAN9A3D3</accession>
<dbReference type="GO" id="GO:0005773">
    <property type="term" value="C:vacuole"/>
    <property type="evidence" value="ECO:0007669"/>
    <property type="project" value="GOC"/>
</dbReference>
<dbReference type="GO" id="GO:0006624">
    <property type="term" value="P:vacuolar protein processing"/>
    <property type="evidence" value="ECO:0007669"/>
    <property type="project" value="TreeGrafter"/>
</dbReference>
<evidence type="ECO:0000256" key="2">
    <source>
        <dbReference type="ARBA" id="ARBA00009941"/>
    </source>
</evidence>
<proteinExistence type="inferred from homology"/>
<dbReference type="Pfam" id="PF01650">
    <property type="entry name" value="Peptidase_C13"/>
    <property type="match status" value="1"/>
</dbReference>
<name>A0AAN9A3D3_HALRR</name>
<keyword evidence="12" id="KW-1185">Reference proteome</keyword>
<evidence type="ECO:0000256" key="9">
    <source>
        <dbReference type="SAM" id="SignalP"/>
    </source>
</evidence>
<dbReference type="Gene3D" id="1.10.132.130">
    <property type="match status" value="1"/>
</dbReference>
<evidence type="ECO:0000256" key="5">
    <source>
        <dbReference type="ARBA" id="ARBA00022729"/>
    </source>
</evidence>
<feature type="active site" evidence="8">
    <location>
        <position position="150"/>
    </location>
</feature>
<reference evidence="11 12" key="1">
    <citation type="submission" date="2023-11" db="EMBL/GenBank/DDBJ databases">
        <title>Halocaridina rubra genome assembly.</title>
        <authorList>
            <person name="Smith C."/>
        </authorList>
    </citation>
    <scope>NUCLEOTIDE SEQUENCE [LARGE SCALE GENOMIC DNA]</scope>
    <source>
        <strain evidence="11">EP-1</strain>
        <tissue evidence="11">Whole</tissue>
    </source>
</reference>
<dbReference type="AlphaFoldDB" id="A0AAN9A3D3"/>
<evidence type="ECO:0000256" key="6">
    <source>
        <dbReference type="ARBA" id="ARBA00022801"/>
    </source>
</evidence>
<evidence type="ECO:0000313" key="12">
    <source>
        <dbReference type="Proteomes" id="UP001381693"/>
    </source>
</evidence>
<evidence type="ECO:0000313" key="11">
    <source>
        <dbReference type="EMBL" id="KAK7070960.1"/>
    </source>
</evidence>
<keyword evidence="4" id="KW-0645">Protease</keyword>
<comment type="catalytic activity">
    <reaction evidence="1">
        <text>Hydrolysis of proteins and small molecule substrates at -Asn-|-Xaa- bonds.</text>
        <dbReference type="EC" id="3.4.22.34"/>
    </reaction>
</comment>
<dbReference type="GO" id="GO:0051603">
    <property type="term" value="P:proteolysis involved in protein catabolic process"/>
    <property type="evidence" value="ECO:0007669"/>
    <property type="project" value="TreeGrafter"/>
</dbReference>
<dbReference type="PANTHER" id="PTHR12000">
    <property type="entry name" value="HEMOGLOBINASE FAMILY MEMBER"/>
    <property type="match status" value="1"/>
</dbReference>
<dbReference type="EMBL" id="JAXCGZ010015182">
    <property type="protein sequence ID" value="KAK7070960.1"/>
    <property type="molecule type" value="Genomic_DNA"/>
</dbReference>
<protein>
    <recommendedName>
        <fullName evidence="3">legumain</fullName>
        <ecNumber evidence="3">3.4.22.34</ecNumber>
    </recommendedName>
</protein>
<comment type="caution">
    <text evidence="11">The sequence shown here is derived from an EMBL/GenBank/DDBJ whole genome shotgun (WGS) entry which is preliminary data.</text>
</comment>
<keyword evidence="5 9" id="KW-0732">Signal</keyword>
<comment type="similarity">
    <text evidence="2">Belongs to the peptidase C13 family.</text>
</comment>
<keyword evidence="7" id="KW-0788">Thiol protease</keyword>
<dbReference type="PANTHER" id="PTHR12000:SF42">
    <property type="entry name" value="LEGUMAIN"/>
    <property type="match status" value="1"/>
</dbReference>
<feature type="domain" description="Legumain prodomain" evidence="10">
    <location>
        <begin position="340"/>
        <end position="434"/>
    </location>
</feature>
<evidence type="ECO:0000256" key="3">
    <source>
        <dbReference type="ARBA" id="ARBA00012628"/>
    </source>
</evidence>
<dbReference type="Pfam" id="PF20985">
    <property type="entry name" value="Legum_prodom"/>
    <property type="match status" value="1"/>
</dbReference>
<dbReference type="Gene3D" id="3.40.50.1460">
    <property type="match status" value="1"/>
</dbReference>
<dbReference type="InterPro" id="IPR046427">
    <property type="entry name" value="Legumain_prodom_sf"/>
</dbReference>
<dbReference type="FunFam" id="1.10.132.130:FF:000001">
    <property type="entry name" value="Vacuolar-processing enzyme beta-isozyme"/>
    <property type="match status" value="1"/>
</dbReference>
<dbReference type="InterPro" id="IPR048501">
    <property type="entry name" value="Legum_prodom"/>
</dbReference>
<dbReference type="PIRSF" id="PIRSF019663">
    <property type="entry name" value="Legumain"/>
    <property type="match status" value="1"/>
</dbReference>
<dbReference type="FunFam" id="3.40.50.1460:FF:000006">
    <property type="entry name" value="Legumain"/>
    <property type="match status" value="1"/>
</dbReference>
<evidence type="ECO:0000256" key="4">
    <source>
        <dbReference type="ARBA" id="ARBA00022670"/>
    </source>
</evidence>
<evidence type="ECO:0000256" key="7">
    <source>
        <dbReference type="ARBA" id="ARBA00022807"/>
    </source>
</evidence>
<sequence length="443" mass="48806">MKCGALFLLLAFAAIVNARVPVGSADPEGDLWVVLVAGSYTWFNYRHQADVCHAYQIVHSHGVPDDHIIVMMYDDLATSKQNPTPGQVINRPNGPDVYKGVPKDYIGMDVTPENFLKVLSGDAAGLEGVGSGKVVKSGPNDRVFVNLVDHGAPGIFAFPHTFMHAKDFSSTILQMKKDNKFKEMYVYMEACESGSMFQNNFPDDIGFYALSASNATESSYACYMDTKRGTFLGDVFSIKWMEDSDREQLTKETLLEQFNIVQKSTTTSHVEQWGELSLDSNTVSTILGSKTPEGVVDPVIPSHDPCLNSSVSSPDVPVAILQSNIDNAANAGEAQMWQKQLIKLHENRNLVNSITKKLAIEVTGDGEMAQEMTTDKHHVITQWDCYEQAADAYNENCFNLGENPYALRAVHTLVNLCEHGHTASDIIAATEKVCTHPHITEIH</sequence>
<dbReference type="EC" id="3.4.22.34" evidence="3"/>
<organism evidence="11 12">
    <name type="scientific">Halocaridina rubra</name>
    <name type="common">Hawaiian red shrimp</name>
    <dbReference type="NCBI Taxonomy" id="373956"/>
    <lineage>
        <taxon>Eukaryota</taxon>
        <taxon>Metazoa</taxon>
        <taxon>Ecdysozoa</taxon>
        <taxon>Arthropoda</taxon>
        <taxon>Crustacea</taxon>
        <taxon>Multicrustacea</taxon>
        <taxon>Malacostraca</taxon>
        <taxon>Eumalacostraca</taxon>
        <taxon>Eucarida</taxon>
        <taxon>Decapoda</taxon>
        <taxon>Pleocyemata</taxon>
        <taxon>Caridea</taxon>
        <taxon>Atyoidea</taxon>
        <taxon>Atyidae</taxon>
        <taxon>Halocaridina</taxon>
    </lineage>
</organism>
<evidence type="ECO:0000259" key="10">
    <source>
        <dbReference type="Pfam" id="PF20985"/>
    </source>
</evidence>
<dbReference type="GO" id="GO:0004197">
    <property type="term" value="F:cysteine-type endopeptidase activity"/>
    <property type="evidence" value="ECO:0007669"/>
    <property type="project" value="UniProtKB-EC"/>
</dbReference>
<dbReference type="CDD" id="cd21115">
    <property type="entry name" value="legumain_C"/>
    <property type="match status" value="1"/>
</dbReference>
<feature type="signal peptide" evidence="9">
    <location>
        <begin position="1"/>
        <end position="18"/>
    </location>
</feature>
<dbReference type="Proteomes" id="UP001381693">
    <property type="component" value="Unassembled WGS sequence"/>
</dbReference>
<dbReference type="PRINTS" id="PR00776">
    <property type="entry name" value="HEMOGLOBNASE"/>
</dbReference>
<evidence type="ECO:0000256" key="1">
    <source>
        <dbReference type="ARBA" id="ARBA00000810"/>
    </source>
</evidence>
<keyword evidence="6" id="KW-0378">Hydrolase</keyword>
<gene>
    <name evidence="11" type="ORF">SK128_008479</name>
</gene>